<sequence>MKAKEIAKKWFESIDSKNFEGLKGLMAKNHSFQNPMTPSPIGRDEHIGMMQKMTSSFEGKHYLDQLIEEGNHVVVRGHWSGRHIGEFNGVPRTGNKVDFSWIDIFEIVDGKVAHEYFEMNPANIMAQIGALDQKKVS</sequence>
<protein>
    <submittedName>
        <fullName evidence="1">Ester cyclase</fullName>
    </submittedName>
</protein>
<dbReference type="EMBL" id="JBHMEW010000066">
    <property type="protein sequence ID" value="MFB9213169.1"/>
    <property type="molecule type" value="Genomic_DNA"/>
</dbReference>
<comment type="caution">
    <text evidence="1">The sequence shown here is derived from an EMBL/GenBank/DDBJ whole genome shotgun (WGS) entry which is preliminary data.</text>
</comment>
<dbReference type="Gene3D" id="3.10.450.50">
    <property type="match status" value="1"/>
</dbReference>
<keyword evidence="2" id="KW-1185">Reference proteome</keyword>
<name>A0ABV5J8K4_9BACT</name>
<proteinExistence type="predicted"/>
<evidence type="ECO:0000313" key="1">
    <source>
        <dbReference type="EMBL" id="MFB9213169.1"/>
    </source>
</evidence>
<organism evidence="1 2">
    <name type="scientific">Echinicola jeungdonensis</name>
    <dbReference type="NCBI Taxonomy" id="709343"/>
    <lineage>
        <taxon>Bacteria</taxon>
        <taxon>Pseudomonadati</taxon>
        <taxon>Bacteroidota</taxon>
        <taxon>Cytophagia</taxon>
        <taxon>Cytophagales</taxon>
        <taxon>Cyclobacteriaceae</taxon>
        <taxon>Echinicola</taxon>
    </lineage>
</organism>
<dbReference type="PANTHER" id="PTHR38436">
    <property type="entry name" value="POLYKETIDE CYCLASE SNOAL-LIKE DOMAIN"/>
    <property type="match status" value="1"/>
</dbReference>
<dbReference type="Pfam" id="PF07366">
    <property type="entry name" value="SnoaL"/>
    <property type="match status" value="1"/>
</dbReference>
<reference evidence="1 2" key="1">
    <citation type="submission" date="2024-09" db="EMBL/GenBank/DDBJ databases">
        <authorList>
            <person name="Sun Q."/>
            <person name="Mori K."/>
        </authorList>
    </citation>
    <scope>NUCLEOTIDE SEQUENCE [LARGE SCALE GENOMIC DNA]</scope>
    <source>
        <strain evidence="1 2">CECT 7682</strain>
    </source>
</reference>
<evidence type="ECO:0000313" key="2">
    <source>
        <dbReference type="Proteomes" id="UP001589654"/>
    </source>
</evidence>
<dbReference type="PANTHER" id="PTHR38436:SF1">
    <property type="entry name" value="ESTER CYCLASE"/>
    <property type="match status" value="1"/>
</dbReference>
<gene>
    <name evidence="1" type="ORF">ACFFUR_15230</name>
</gene>
<dbReference type="Proteomes" id="UP001589654">
    <property type="component" value="Unassembled WGS sequence"/>
</dbReference>
<dbReference type="InterPro" id="IPR009959">
    <property type="entry name" value="Cyclase_SnoaL-like"/>
</dbReference>
<dbReference type="SUPFAM" id="SSF54427">
    <property type="entry name" value="NTF2-like"/>
    <property type="match status" value="1"/>
</dbReference>
<dbReference type="InterPro" id="IPR032710">
    <property type="entry name" value="NTF2-like_dom_sf"/>
</dbReference>
<accession>A0ABV5J8K4</accession>
<dbReference type="RefSeq" id="WP_290247799.1">
    <property type="nucleotide sequence ID" value="NZ_JAUFQT010000001.1"/>
</dbReference>